<feature type="region of interest" description="Disordered" evidence="1">
    <location>
        <begin position="18"/>
        <end position="60"/>
    </location>
</feature>
<dbReference type="STRING" id="40148.A0A0E0BPH2"/>
<dbReference type="PANTHER" id="PTHR46773:SF5">
    <property type="entry name" value="OS04G0487100 PROTEIN"/>
    <property type="match status" value="1"/>
</dbReference>
<evidence type="ECO:0000313" key="2">
    <source>
        <dbReference type="EnsemblPlants" id="OGLUM12G04760.1"/>
    </source>
</evidence>
<name>A0A0E0BPH2_9ORYZ</name>
<evidence type="ECO:0000256" key="1">
    <source>
        <dbReference type="SAM" id="MobiDB-lite"/>
    </source>
</evidence>
<organism evidence="2">
    <name type="scientific">Oryza glumipatula</name>
    <dbReference type="NCBI Taxonomy" id="40148"/>
    <lineage>
        <taxon>Eukaryota</taxon>
        <taxon>Viridiplantae</taxon>
        <taxon>Streptophyta</taxon>
        <taxon>Embryophyta</taxon>
        <taxon>Tracheophyta</taxon>
        <taxon>Spermatophyta</taxon>
        <taxon>Magnoliopsida</taxon>
        <taxon>Liliopsida</taxon>
        <taxon>Poales</taxon>
        <taxon>Poaceae</taxon>
        <taxon>BOP clade</taxon>
        <taxon>Oryzoideae</taxon>
        <taxon>Oryzeae</taxon>
        <taxon>Oryzinae</taxon>
        <taxon>Oryza</taxon>
    </lineage>
</organism>
<dbReference type="EnsemblPlants" id="OGLUM12G04760.1">
    <property type="protein sequence ID" value="OGLUM12G04760.1"/>
    <property type="gene ID" value="OGLUM12G04760"/>
</dbReference>
<sequence length="251" mass="28266">MRCLHPLVRACIRSSPRAAQVEPGRGATKESGVPPQPGWEADFASAHPGPRVQAGNQTHAPHPADRMIVLGASTYALTKLLTIDQDYWHGWTIFEILRYMPEHNWSVYEEALKINPVLAKMMVSGVVCSLGNWIAQVHSHVDIYNFSDNTWGGRFDMPKEMAHSHLGMVKNGRYVYVSPQCRGPTARHFVLDTETKEWHDLPPLPVPRYALATQLWRGRLHVMGGSKEDRHEPGLEHWSIAVKDGKALENE</sequence>
<dbReference type="AlphaFoldDB" id="A0A0E0BPH2"/>
<dbReference type="Gene3D" id="2.120.10.80">
    <property type="entry name" value="Kelch-type beta propeller"/>
    <property type="match status" value="1"/>
</dbReference>
<proteinExistence type="predicted"/>
<reference evidence="2" key="1">
    <citation type="submission" date="2015-04" db="UniProtKB">
        <authorList>
            <consortium name="EnsemblPlants"/>
        </authorList>
    </citation>
    <scope>IDENTIFICATION</scope>
</reference>
<protein>
    <submittedName>
        <fullName evidence="2">Uncharacterized protein</fullName>
    </submittedName>
</protein>
<dbReference type="SUPFAM" id="SSF117281">
    <property type="entry name" value="Kelch motif"/>
    <property type="match status" value="1"/>
</dbReference>
<dbReference type="Gramene" id="OGLUM12G04760.1">
    <property type="protein sequence ID" value="OGLUM12G04760.1"/>
    <property type="gene ID" value="OGLUM12G04760"/>
</dbReference>
<dbReference type="InterPro" id="IPR015915">
    <property type="entry name" value="Kelch-typ_b-propeller"/>
</dbReference>
<dbReference type="HOGENOM" id="CLU_1108513_0_0_1"/>
<dbReference type="InterPro" id="IPR053256">
    <property type="entry name" value="Kelch_repeat-containing"/>
</dbReference>
<dbReference type="eggNOG" id="KOG1944">
    <property type="taxonomic scope" value="Eukaryota"/>
</dbReference>
<evidence type="ECO:0000313" key="3">
    <source>
        <dbReference type="Proteomes" id="UP000026961"/>
    </source>
</evidence>
<dbReference type="Proteomes" id="UP000026961">
    <property type="component" value="Chromosome 12"/>
</dbReference>
<dbReference type="eggNOG" id="KOG1072">
    <property type="taxonomic scope" value="Eukaryota"/>
</dbReference>
<dbReference type="PANTHER" id="PTHR46773">
    <property type="match status" value="1"/>
</dbReference>
<reference evidence="2" key="2">
    <citation type="submission" date="2018-05" db="EMBL/GenBank/DDBJ databases">
        <title>OgluRS3 (Oryza glumaepatula Reference Sequence Version 3).</title>
        <authorList>
            <person name="Zhang J."/>
            <person name="Kudrna D."/>
            <person name="Lee S."/>
            <person name="Talag J."/>
            <person name="Welchert J."/>
            <person name="Wing R.A."/>
        </authorList>
    </citation>
    <scope>NUCLEOTIDE SEQUENCE [LARGE SCALE GENOMIC DNA]</scope>
</reference>
<accession>A0A0E0BPH2</accession>
<keyword evidence="3" id="KW-1185">Reference proteome</keyword>